<reference evidence="1" key="2">
    <citation type="submission" date="2012-12" db="EMBL/GenBank/DDBJ databases">
        <authorList>
            <person name="Gao Y.W."/>
            <person name="Fan S.T."/>
            <person name="Sun H.T."/>
            <person name="Wang Z."/>
            <person name="Gao X.L."/>
            <person name="Li Y.G."/>
            <person name="Wang T.C."/>
            <person name="Zhang K."/>
            <person name="Xu W.W."/>
            <person name="Yu Z.J."/>
            <person name="Xia X.Z."/>
        </authorList>
    </citation>
    <scope>NUCLEOTIDE SEQUENCE</scope>
    <source>
        <strain evidence="1">FR3</strain>
    </source>
</reference>
<evidence type="ECO:0000313" key="3">
    <source>
        <dbReference type="WormBase" id="Bm4082"/>
    </source>
</evidence>
<reference evidence="1" key="1">
    <citation type="journal article" date="2007" name="Science">
        <title>Draft genome of the filarial nematode parasite Brugia malayi.</title>
        <authorList>
            <person name="Ghedin E."/>
            <person name="Wang S."/>
            <person name="Spiro D."/>
            <person name="Caler E."/>
            <person name="Zhao Q."/>
            <person name="Crabtree J."/>
            <person name="Allen J.E."/>
            <person name="Delcher A.L."/>
            <person name="Guiliano D.B."/>
            <person name="Miranda-Saavedra D."/>
            <person name="Angiuoli S.V."/>
            <person name="Creasy T."/>
            <person name="Amedeo P."/>
            <person name="Haas B."/>
            <person name="El-Sayed N.M."/>
            <person name="Wortman J.R."/>
            <person name="Feldblyum T."/>
            <person name="Tallon L."/>
            <person name="Schatz M."/>
            <person name="Shumway M."/>
            <person name="Koo H."/>
            <person name="Salzberg S.L."/>
            <person name="Schobel S."/>
            <person name="Pertea M."/>
            <person name="Pop M."/>
            <person name="White O."/>
            <person name="Barton G.J."/>
            <person name="Carlow C.K."/>
            <person name="Crawford M.J."/>
            <person name="Daub J."/>
            <person name="Dimmic M.W."/>
            <person name="Estes C.F."/>
            <person name="Foster J.M."/>
            <person name="Ganatra M."/>
            <person name="Gregory W.F."/>
            <person name="Johnson N.M."/>
            <person name="Jin J."/>
            <person name="Komuniecki R."/>
            <person name="Korf I."/>
            <person name="Kumar S."/>
            <person name="Laney S."/>
            <person name="Li B.W."/>
            <person name="Li W."/>
            <person name="Lindblom T.H."/>
            <person name="Lustigman S."/>
            <person name="Ma D."/>
            <person name="Maina C.V."/>
            <person name="Martin D.M."/>
            <person name="McCarter J.P."/>
            <person name="McReynolds L."/>
            <person name="Mitreva M."/>
            <person name="Nutman T.B."/>
            <person name="Parkinson J."/>
            <person name="Peregrin-Alvarez J.M."/>
            <person name="Poole C."/>
            <person name="Ren Q."/>
            <person name="Saunders L."/>
            <person name="Sluder A.E."/>
            <person name="Smith K."/>
            <person name="Stanke M."/>
            <person name="Unnasch T.R."/>
            <person name="Ware J."/>
            <person name="Wei A.D."/>
            <person name="Weil G."/>
            <person name="Williams D.J."/>
            <person name="Zhang Y."/>
            <person name="Williams S.A."/>
            <person name="Fraser-Liggett C."/>
            <person name="Slatko B."/>
            <person name="Blaxter M.L."/>
            <person name="Scott A.L."/>
        </authorList>
    </citation>
    <scope>NUCLEOTIDE SEQUENCE</scope>
    <source>
        <strain evidence="1">FR3</strain>
    </source>
</reference>
<dbReference type="RefSeq" id="XP_042935476.1">
    <property type="nucleotide sequence ID" value="XM_043079542.1"/>
</dbReference>
<dbReference type="EMBL" id="CAAKNF010000194">
    <property type="protein sequence ID" value="VIO95130.1"/>
    <property type="molecule type" value="Genomic_DNA"/>
</dbReference>
<proteinExistence type="predicted"/>
<name>A0A0H5SDS8_BRUMA</name>
<dbReference type="CTD" id="66059766"/>
<dbReference type="OrthoDB" id="5821692at2759"/>
<dbReference type="EMBL" id="LN857023">
    <property type="protein sequence ID" value="CRZ26397.1"/>
    <property type="molecule type" value="Genomic_DNA"/>
</dbReference>
<accession>A0A0H5SDS8</accession>
<dbReference type="WormBase" id="Bm4082">
    <property type="protein sequence ID" value="BM48432"/>
    <property type="gene ID" value="WBGene00224343"/>
</dbReference>
<protein>
    <submittedName>
        <fullName evidence="1">Bm4082</fullName>
    </submittedName>
</protein>
<dbReference type="GeneID" id="66059766"/>
<reference evidence="2" key="3">
    <citation type="submission" date="2019-04" db="EMBL/GenBank/DDBJ databases">
        <authorList>
            <person name="Howe K."/>
            <person name="Paulini M."/>
            <person name="Williams G."/>
        </authorList>
    </citation>
    <scope>NUCLEOTIDE SEQUENCE [LARGE SCALE GENOMIC DNA]</scope>
    <source>
        <strain evidence="2">FR3</strain>
    </source>
</reference>
<dbReference type="AlphaFoldDB" id="A0A0H5SDS8"/>
<dbReference type="KEGG" id="bmy:BM_BM4082"/>
<evidence type="ECO:0000313" key="1">
    <source>
        <dbReference type="EMBL" id="CRZ26397.1"/>
    </source>
</evidence>
<sequence>MWCAAGDFCSRHLILQSAEIDYVLFSLKLLFSKKQSCQCNARTAQQRIAVDLSLFFRFFLIFFRISNSIEVDAFKNMYHIFKIFLLLITAHHSWTSKYYCGPSDNAFYRFLSQLLTIPCEQHRINSCCLKHDQCYDDCSVTQLACDTLFCDCLKNIQTNFYCRRIIQPIHCNFPQWFGKSYKCNSRRERCTLEDESEDKNRTQ</sequence>
<evidence type="ECO:0000313" key="2">
    <source>
        <dbReference type="EMBL" id="VIO95130.1"/>
    </source>
</evidence>
<accession>A0A4E9FJV5</accession>
<organism evidence="1">
    <name type="scientific">Brugia malayi</name>
    <name type="common">Filarial nematode worm</name>
    <dbReference type="NCBI Taxonomy" id="6279"/>
    <lineage>
        <taxon>Eukaryota</taxon>
        <taxon>Metazoa</taxon>
        <taxon>Ecdysozoa</taxon>
        <taxon>Nematoda</taxon>
        <taxon>Chromadorea</taxon>
        <taxon>Rhabditida</taxon>
        <taxon>Spirurina</taxon>
        <taxon>Spiruromorpha</taxon>
        <taxon>Filarioidea</taxon>
        <taxon>Onchocercidae</taxon>
        <taxon>Brugia</taxon>
    </lineage>
</organism>
<dbReference type="InParanoid" id="A0A0H5SDS8"/>
<gene>
    <name evidence="1 3" type="ORF">Bm4082</name>
    <name evidence="2" type="ORF">BM_BM4082</name>
    <name evidence="1" type="ORF">BM_Bm4082</name>
</gene>